<keyword evidence="1" id="KW-0812">Transmembrane</keyword>
<keyword evidence="1" id="KW-0472">Membrane</keyword>
<sequence>MSLVPNERTKYLATLINTVAAASIVAGVVAPMVAFTFGMPGPISGGFTVAVGIVWLLVGAALHYTVRIILGTLKP</sequence>
<evidence type="ECO:0008006" key="4">
    <source>
        <dbReference type="Google" id="ProtNLM"/>
    </source>
</evidence>
<evidence type="ECO:0000313" key="2">
    <source>
        <dbReference type="EMBL" id="MFD2139478.1"/>
    </source>
</evidence>
<accession>A0ABW4YT98</accession>
<feature type="transmembrane region" description="Helical" evidence="1">
    <location>
        <begin position="12"/>
        <end position="37"/>
    </location>
</feature>
<protein>
    <recommendedName>
        <fullName evidence="4">Amino acid transporter</fullName>
    </recommendedName>
</protein>
<evidence type="ECO:0000256" key="1">
    <source>
        <dbReference type="SAM" id="Phobius"/>
    </source>
</evidence>
<gene>
    <name evidence="2" type="ORF">ACFSNC_03615</name>
</gene>
<keyword evidence="1" id="KW-1133">Transmembrane helix</keyword>
<name>A0ABW4YT98_9HYPH</name>
<comment type="caution">
    <text evidence="2">The sequence shown here is derived from an EMBL/GenBank/DDBJ whole genome shotgun (WGS) entry which is preliminary data.</text>
</comment>
<feature type="transmembrane region" description="Helical" evidence="1">
    <location>
        <begin position="43"/>
        <end position="66"/>
    </location>
</feature>
<dbReference type="Proteomes" id="UP001597299">
    <property type="component" value="Unassembled WGS sequence"/>
</dbReference>
<proteinExistence type="predicted"/>
<dbReference type="EMBL" id="JBHUHD010000001">
    <property type="protein sequence ID" value="MFD2139478.1"/>
    <property type="molecule type" value="Genomic_DNA"/>
</dbReference>
<reference evidence="3" key="1">
    <citation type="journal article" date="2019" name="Int. J. Syst. Evol. Microbiol.">
        <title>The Global Catalogue of Microorganisms (GCM) 10K type strain sequencing project: providing services to taxonomists for standard genome sequencing and annotation.</title>
        <authorList>
            <consortium name="The Broad Institute Genomics Platform"/>
            <consortium name="The Broad Institute Genome Sequencing Center for Infectious Disease"/>
            <person name="Wu L."/>
            <person name="Ma J."/>
        </authorList>
    </citation>
    <scope>NUCLEOTIDE SEQUENCE [LARGE SCALE GENOMIC DNA]</scope>
    <source>
        <strain evidence="3">CCM 7435</strain>
    </source>
</reference>
<dbReference type="RefSeq" id="WP_213352154.1">
    <property type="nucleotide sequence ID" value="NZ_JAHBGB010000019.1"/>
</dbReference>
<organism evidence="2 3">
    <name type="scientific">Ancylobacter oerskovii</name>
    <dbReference type="NCBI Taxonomy" id="459519"/>
    <lineage>
        <taxon>Bacteria</taxon>
        <taxon>Pseudomonadati</taxon>
        <taxon>Pseudomonadota</taxon>
        <taxon>Alphaproteobacteria</taxon>
        <taxon>Hyphomicrobiales</taxon>
        <taxon>Xanthobacteraceae</taxon>
        <taxon>Ancylobacter</taxon>
    </lineage>
</organism>
<evidence type="ECO:0000313" key="3">
    <source>
        <dbReference type="Proteomes" id="UP001597299"/>
    </source>
</evidence>
<keyword evidence="3" id="KW-1185">Reference proteome</keyword>